<gene>
    <name evidence="1" type="ORF">S01H1_22597</name>
</gene>
<dbReference type="Gene3D" id="3.40.50.1820">
    <property type="entry name" value="alpha/beta hydrolase"/>
    <property type="match status" value="1"/>
</dbReference>
<reference evidence="1" key="1">
    <citation type="journal article" date="2014" name="Front. Microbiol.">
        <title>High frequency of phylogenetically diverse reductive dehalogenase-homologous genes in deep subseafloor sedimentary metagenomes.</title>
        <authorList>
            <person name="Kawai M."/>
            <person name="Futagami T."/>
            <person name="Toyoda A."/>
            <person name="Takaki Y."/>
            <person name="Nishi S."/>
            <person name="Hori S."/>
            <person name="Arai W."/>
            <person name="Tsubouchi T."/>
            <person name="Morono Y."/>
            <person name="Uchiyama I."/>
            <person name="Ito T."/>
            <person name="Fujiyama A."/>
            <person name="Inagaki F."/>
            <person name="Takami H."/>
        </authorList>
    </citation>
    <scope>NUCLEOTIDE SEQUENCE</scope>
    <source>
        <strain evidence="1">Expedition CK06-06</strain>
    </source>
</reference>
<protein>
    <recommendedName>
        <fullName evidence="2">AB hydrolase-1 domain-containing protein</fullName>
    </recommendedName>
</protein>
<name>X0T9M0_9ZZZZ</name>
<organism evidence="1">
    <name type="scientific">marine sediment metagenome</name>
    <dbReference type="NCBI Taxonomy" id="412755"/>
    <lineage>
        <taxon>unclassified sequences</taxon>
        <taxon>metagenomes</taxon>
        <taxon>ecological metagenomes</taxon>
    </lineage>
</organism>
<comment type="caution">
    <text evidence="1">The sequence shown here is derived from an EMBL/GenBank/DDBJ whole genome shotgun (WGS) entry which is preliminary data.</text>
</comment>
<dbReference type="InterPro" id="IPR029058">
    <property type="entry name" value="AB_hydrolase_fold"/>
</dbReference>
<evidence type="ECO:0008006" key="2">
    <source>
        <dbReference type="Google" id="ProtNLM"/>
    </source>
</evidence>
<dbReference type="AlphaFoldDB" id="X0T9M0"/>
<evidence type="ECO:0000313" key="1">
    <source>
        <dbReference type="EMBL" id="GAF90193.1"/>
    </source>
</evidence>
<dbReference type="SUPFAM" id="SSF53474">
    <property type="entry name" value="alpha/beta-Hydrolases"/>
    <property type="match status" value="1"/>
</dbReference>
<proteinExistence type="predicted"/>
<accession>X0T9M0</accession>
<feature type="non-terminal residue" evidence="1">
    <location>
        <position position="1"/>
    </location>
</feature>
<dbReference type="EMBL" id="BARS01012789">
    <property type="protein sequence ID" value="GAF90193.1"/>
    <property type="molecule type" value="Genomic_DNA"/>
</dbReference>
<sequence>TFDKLKKLYGLLGRLPLQARLHFASKATQTEMEALDEASGLMPCTSAHVASTFEKEGYLGATAPDAELRLPVPSILIAGRSSEVIGKPNIEAAALIWGAEVRWIDGAGHFVYFEKPREFTAAVTGFFAASTPAP</sequence>